<dbReference type="Proteomes" id="UP000326881">
    <property type="component" value="Plasmid unnamed"/>
</dbReference>
<dbReference type="RefSeq" id="WP_153272720.1">
    <property type="nucleotide sequence ID" value="NZ_CP043499.1"/>
</dbReference>
<dbReference type="AlphaFoldDB" id="A0A5Q0CBC5"/>
<dbReference type="EMBL" id="CP043499">
    <property type="protein sequence ID" value="QFY62733.1"/>
    <property type="molecule type" value="Genomic_DNA"/>
</dbReference>
<keyword evidence="1" id="KW-0614">Plasmid</keyword>
<protein>
    <recommendedName>
        <fullName evidence="3">Hemerythrin-like domain-containing protein</fullName>
    </recommendedName>
</protein>
<proteinExistence type="predicted"/>
<accession>A0A5Q0CBC5</accession>
<organism evidence="1 2">
    <name type="scientific">Rhizobium grahamii</name>
    <dbReference type="NCBI Taxonomy" id="1120045"/>
    <lineage>
        <taxon>Bacteria</taxon>
        <taxon>Pseudomonadati</taxon>
        <taxon>Pseudomonadota</taxon>
        <taxon>Alphaproteobacteria</taxon>
        <taxon>Hyphomicrobiales</taxon>
        <taxon>Rhizobiaceae</taxon>
        <taxon>Rhizobium/Agrobacterium group</taxon>
        <taxon>Rhizobium</taxon>
    </lineage>
</organism>
<evidence type="ECO:0008006" key="3">
    <source>
        <dbReference type="Google" id="ProtNLM"/>
    </source>
</evidence>
<dbReference type="OrthoDB" id="8282715at2"/>
<name>A0A5Q0CBC5_9HYPH</name>
<geneLocation type="plasmid" evidence="1 2">
    <name>unnamed</name>
</geneLocation>
<sequence>MENLQIRRFADLEACYGQLMSWCDLLEAIADFLPCHLDERLCDTLTNGLIPLLQATHRLEEQVLSQGLHYILAAAERSEAEEHRRRERISDLESAREVVDVLTSLKDGRCRLSWDAIGYLLRSFFCAMRKHIQAERQFILLIKKAMNQRQIAVVDISAAAVEAA</sequence>
<gene>
    <name evidence="1" type="ORF">FZ934_20385</name>
</gene>
<reference evidence="1 2" key="1">
    <citation type="submission" date="2019-08" db="EMBL/GenBank/DDBJ databases">
        <title>Prosopis cineraria nodule microbiome.</title>
        <authorList>
            <person name="Ali R."/>
            <person name="Chaluvadi S.R."/>
            <person name="Wang X."/>
        </authorList>
    </citation>
    <scope>NUCLEOTIDE SEQUENCE [LARGE SCALE GENOMIC DNA]</scope>
    <source>
        <strain evidence="1 2">BG7</strain>
        <plasmid evidence="1 2">unnamed</plasmid>
    </source>
</reference>
<keyword evidence="2" id="KW-1185">Reference proteome</keyword>
<evidence type="ECO:0000313" key="2">
    <source>
        <dbReference type="Proteomes" id="UP000326881"/>
    </source>
</evidence>
<dbReference type="KEGG" id="rgr:FZ934_20385"/>
<evidence type="ECO:0000313" key="1">
    <source>
        <dbReference type="EMBL" id="QFY62733.1"/>
    </source>
</evidence>